<dbReference type="InterPro" id="IPR028086">
    <property type="entry name" value="FNIP_C_dom"/>
</dbReference>
<dbReference type="PRINTS" id="PR02073">
    <property type="entry name" value="FOLLICULNIP1"/>
</dbReference>
<evidence type="ECO:0000259" key="2">
    <source>
        <dbReference type="PROSITE" id="PS51836"/>
    </source>
</evidence>
<comment type="caution">
    <text evidence="3">The sequence shown here is derived from an EMBL/GenBank/DDBJ whole genome shotgun (WGS) entry which is preliminary data.</text>
</comment>
<dbReference type="EMBL" id="CATQJA010000725">
    <property type="protein sequence ID" value="CAJ0563567.1"/>
    <property type="molecule type" value="Genomic_DNA"/>
</dbReference>
<dbReference type="GO" id="GO:0005737">
    <property type="term" value="C:cytoplasm"/>
    <property type="evidence" value="ECO:0007669"/>
    <property type="project" value="TreeGrafter"/>
</dbReference>
<dbReference type="GO" id="GO:0042030">
    <property type="term" value="F:ATPase inhibitor activity"/>
    <property type="evidence" value="ECO:0007669"/>
    <property type="project" value="TreeGrafter"/>
</dbReference>
<keyword evidence="4" id="KW-1185">Reference proteome</keyword>
<evidence type="ECO:0000313" key="3">
    <source>
        <dbReference type="EMBL" id="CAJ0563567.1"/>
    </source>
</evidence>
<feature type="compositionally biased region" description="Polar residues" evidence="1">
    <location>
        <begin position="155"/>
        <end position="168"/>
    </location>
</feature>
<feature type="non-terminal residue" evidence="3">
    <location>
        <position position="771"/>
    </location>
</feature>
<feature type="region of interest" description="Disordered" evidence="1">
    <location>
        <begin position="155"/>
        <end position="206"/>
    </location>
</feature>
<feature type="compositionally biased region" description="Low complexity" evidence="1">
    <location>
        <begin position="169"/>
        <end position="187"/>
    </location>
</feature>
<feature type="compositionally biased region" description="Basic and acidic residues" evidence="1">
    <location>
        <begin position="554"/>
        <end position="578"/>
    </location>
</feature>
<sequence>MSFRSIFTSNKRPRAEGRRRNGQSESKATPFTERICEKVPRELQEESMRLVVMREENRRVVFDTKTIIPASKASKVFTDGSQDRRRLSPCGNFLLLKHSTDVKQISDMLFGAMTASTGSDSLKIHTIGETHSIMTSRIFHLSRTKSMGQMTDANMASDSDSQYEATVNSSDGMSASTSSMTSPPESFSRVRTSSSLQEGDGDEEIIQKRPFSPPFQLSRTRRRQLSYRTDLANEGSAVRWKSRSRLSSCGSSQTTDDEFLKKVALGVIWDEDERPFVFSHMALIENELARLESRIEMGAVSQRTFLVEIQSAWDEFIKAIRILANTPRLRHPVWLSMVDGEEALVANLFCDTLASLARDLDTKEKHFFLSNLISAVLMHHMSWVASVAPPVAQQSTAAVLSASGRSHVIGSTLNDEAPMAPYNVHLAQYLEVVGSVGAKGRTARTLVAGESDKSETVARLLHVLSYFVRCSTIRQHADEPISLYDLPVEEAFSPPINSPCDSGLISPRSLRLIDVATPDKDDDNMSCSSGDSMGPPPAVRARVATGGTPSIRIGGEKRPSRTRTHLTESDGSESEHDLAKSLGRSLLVGPSASYSPHFVLSGILKNSPAMMCELIARVMEDVHQPCLTEDLLLPQHSISSSSSTETAPVSDGVVVLADTSDWSVKVISTGGAERIASPSEAVVSMLEQFAELHASGLAPKFLLSHLEDSLAELLTKSQTLVELMQPRAMEDTPTVFTSERVRKVIDCDVSDLRLILNVAAVYSPSILETTT</sequence>
<feature type="region of interest" description="Disordered" evidence="1">
    <location>
        <begin position="519"/>
        <end position="538"/>
    </location>
</feature>
<dbReference type="InterPro" id="IPR028085">
    <property type="entry name" value="FNIP_mid_dom"/>
</dbReference>
<gene>
    <name evidence="3" type="ORF">MSPICULIGERA_LOCUS2479</name>
</gene>
<dbReference type="Pfam" id="PF14637">
    <property type="entry name" value="FNIP_M"/>
    <property type="match status" value="1"/>
</dbReference>
<reference evidence="3" key="1">
    <citation type="submission" date="2023-06" db="EMBL/GenBank/DDBJ databases">
        <authorList>
            <person name="Delattre M."/>
        </authorList>
    </citation>
    <scope>NUCLEOTIDE SEQUENCE</scope>
    <source>
        <strain evidence="3">AF72</strain>
    </source>
</reference>
<protein>
    <recommendedName>
        <fullName evidence="2">UDENN FNIP1/2-type domain-containing protein</fullName>
    </recommendedName>
</protein>
<name>A0AA36C960_9BILA</name>
<feature type="region of interest" description="Disordered" evidence="1">
    <location>
        <begin position="1"/>
        <end position="32"/>
    </location>
</feature>
<dbReference type="Proteomes" id="UP001177023">
    <property type="component" value="Unassembled WGS sequence"/>
</dbReference>
<dbReference type="PANTHER" id="PTHR21634:SF9">
    <property type="entry name" value="RE13835P"/>
    <property type="match status" value="1"/>
</dbReference>
<dbReference type="InterPro" id="IPR026156">
    <property type="entry name" value="FNIP_fam"/>
</dbReference>
<dbReference type="Pfam" id="PF14638">
    <property type="entry name" value="FNIP_C"/>
    <property type="match status" value="1"/>
</dbReference>
<dbReference type="PROSITE" id="PS51836">
    <property type="entry name" value="DENN_FNIP12"/>
    <property type="match status" value="1"/>
</dbReference>
<dbReference type="PANTHER" id="PTHR21634">
    <property type="entry name" value="RE13835P"/>
    <property type="match status" value="1"/>
</dbReference>
<dbReference type="GO" id="GO:0051087">
    <property type="term" value="F:protein-folding chaperone binding"/>
    <property type="evidence" value="ECO:0007669"/>
    <property type="project" value="TreeGrafter"/>
</dbReference>
<evidence type="ECO:0000313" key="4">
    <source>
        <dbReference type="Proteomes" id="UP001177023"/>
    </source>
</evidence>
<feature type="compositionally biased region" description="Polar residues" evidence="1">
    <location>
        <begin position="1"/>
        <end position="10"/>
    </location>
</feature>
<accession>A0AA36C960</accession>
<feature type="domain" description="UDENN FNIP1/2-type" evidence="2">
    <location>
        <begin position="43"/>
        <end position="762"/>
    </location>
</feature>
<dbReference type="InterPro" id="IPR037545">
    <property type="entry name" value="DENN_FNIP1/2"/>
</dbReference>
<feature type="region of interest" description="Disordered" evidence="1">
    <location>
        <begin position="544"/>
        <end position="578"/>
    </location>
</feature>
<proteinExistence type="predicted"/>
<organism evidence="3 4">
    <name type="scientific">Mesorhabditis spiculigera</name>
    <dbReference type="NCBI Taxonomy" id="96644"/>
    <lineage>
        <taxon>Eukaryota</taxon>
        <taxon>Metazoa</taxon>
        <taxon>Ecdysozoa</taxon>
        <taxon>Nematoda</taxon>
        <taxon>Chromadorea</taxon>
        <taxon>Rhabditida</taxon>
        <taxon>Rhabditina</taxon>
        <taxon>Rhabditomorpha</taxon>
        <taxon>Rhabditoidea</taxon>
        <taxon>Rhabditidae</taxon>
        <taxon>Mesorhabditinae</taxon>
        <taxon>Mesorhabditis</taxon>
    </lineage>
</organism>
<dbReference type="AlphaFoldDB" id="A0AA36C960"/>
<evidence type="ECO:0000256" key="1">
    <source>
        <dbReference type="SAM" id="MobiDB-lite"/>
    </source>
</evidence>